<name>A0AAF0EIZ6_9BASI</name>
<dbReference type="GO" id="GO:0031966">
    <property type="term" value="C:mitochondrial membrane"/>
    <property type="evidence" value="ECO:0007669"/>
    <property type="project" value="UniProtKB-SubCell"/>
</dbReference>
<evidence type="ECO:0000256" key="9">
    <source>
        <dbReference type="PROSITE-ProRule" id="PRU00282"/>
    </source>
</evidence>
<comment type="subcellular location">
    <subcellularLocation>
        <location evidence="1">Mitochondrion membrane</location>
        <topology evidence="1">Multi-pass membrane protein</topology>
    </subcellularLocation>
</comment>
<organism evidence="11 12">
    <name type="scientific">Malassezia nana</name>
    <dbReference type="NCBI Taxonomy" id="180528"/>
    <lineage>
        <taxon>Eukaryota</taxon>
        <taxon>Fungi</taxon>
        <taxon>Dikarya</taxon>
        <taxon>Basidiomycota</taxon>
        <taxon>Ustilaginomycotina</taxon>
        <taxon>Malasseziomycetes</taxon>
        <taxon>Malasseziales</taxon>
        <taxon>Malasseziaceae</taxon>
        <taxon>Malassezia</taxon>
    </lineage>
</organism>
<evidence type="ECO:0000313" key="11">
    <source>
        <dbReference type="EMBL" id="WFD25475.1"/>
    </source>
</evidence>
<dbReference type="AlphaFoldDB" id="A0AAF0EIZ6"/>
<feature type="repeat" description="Solcar" evidence="9">
    <location>
        <begin position="7"/>
        <end position="89"/>
    </location>
</feature>
<evidence type="ECO:0000256" key="4">
    <source>
        <dbReference type="ARBA" id="ARBA00022692"/>
    </source>
</evidence>
<evidence type="ECO:0000256" key="2">
    <source>
        <dbReference type="ARBA" id="ARBA00006375"/>
    </source>
</evidence>
<keyword evidence="7" id="KW-0496">Mitochondrion</keyword>
<keyword evidence="8 9" id="KW-0472">Membrane</keyword>
<dbReference type="GO" id="GO:1990575">
    <property type="term" value="P:mitochondrial L-ornithine transmembrane transport"/>
    <property type="evidence" value="ECO:0007669"/>
    <property type="project" value="TreeGrafter"/>
</dbReference>
<dbReference type="InterPro" id="IPR018108">
    <property type="entry name" value="MCP_transmembrane"/>
</dbReference>
<keyword evidence="3 10" id="KW-0813">Transport</keyword>
<keyword evidence="12" id="KW-1185">Reference proteome</keyword>
<evidence type="ECO:0000256" key="6">
    <source>
        <dbReference type="ARBA" id="ARBA00022989"/>
    </source>
</evidence>
<dbReference type="PANTHER" id="PTHR45624">
    <property type="entry name" value="MITOCHONDRIAL BASIC AMINO ACIDS TRANSPORTER-RELATED"/>
    <property type="match status" value="1"/>
</dbReference>
<evidence type="ECO:0000256" key="7">
    <source>
        <dbReference type="ARBA" id="ARBA00023128"/>
    </source>
</evidence>
<evidence type="ECO:0000256" key="5">
    <source>
        <dbReference type="ARBA" id="ARBA00022737"/>
    </source>
</evidence>
<dbReference type="PROSITE" id="PS50920">
    <property type="entry name" value="SOLCAR"/>
    <property type="match status" value="3"/>
</dbReference>
<protein>
    <recommendedName>
        <fullName evidence="13">Mitochondrial carrier</fullName>
    </recommendedName>
</protein>
<evidence type="ECO:0000256" key="8">
    <source>
        <dbReference type="ARBA" id="ARBA00023136"/>
    </source>
</evidence>
<evidence type="ECO:0008006" key="13">
    <source>
        <dbReference type="Google" id="ProtNLM"/>
    </source>
</evidence>
<keyword evidence="5" id="KW-0677">Repeat</keyword>
<reference evidence="11" key="1">
    <citation type="submission" date="2023-03" db="EMBL/GenBank/DDBJ databases">
        <title>Mating type loci evolution in Malassezia.</title>
        <authorList>
            <person name="Coelho M.A."/>
        </authorList>
    </citation>
    <scope>NUCLEOTIDE SEQUENCE</scope>
    <source>
        <strain evidence="11">CBS 9557</strain>
    </source>
</reference>
<dbReference type="EMBL" id="CP119892">
    <property type="protein sequence ID" value="WFD25475.1"/>
    <property type="molecule type" value="Genomic_DNA"/>
</dbReference>
<dbReference type="Proteomes" id="UP001213623">
    <property type="component" value="Chromosome 1"/>
</dbReference>
<feature type="repeat" description="Solcar" evidence="9">
    <location>
        <begin position="105"/>
        <end position="187"/>
    </location>
</feature>
<feature type="repeat" description="Solcar" evidence="9">
    <location>
        <begin position="199"/>
        <end position="288"/>
    </location>
</feature>
<accession>A0AAF0EIZ6</accession>
<dbReference type="Pfam" id="PF00153">
    <property type="entry name" value="Mito_carr"/>
    <property type="match status" value="3"/>
</dbReference>
<evidence type="ECO:0000256" key="1">
    <source>
        <dbReference type="ARBA" id="ARBA00004225"/>
    </source>
</evidence>
<comment type="similarity">
    <text evidence="2 10">Belongs to the mitochondrial carrier (TC 2.A.29) family.</text>
</comment>
<dbReference type="PANTHER" id="PTHR45624:SF12">
    <property type="entry name" value="MITOCHONDRIAL ORNITHINE TRANSPORTER 1"/>
    <property type="match status" value="1"/>
</dbReference>
<gene>
    <name evidence="11" type="ORF">MNAN1_000435</name>
</gene>
<dbReference type="SUPFAM" id="SSF103506">
    <property type="entry name" value="Mitochondrial carrier"/>
    <property type="match status" value="1"/>
</dbReference>
<keyword evidence="6" id="KW-1133">Transmembrane helix</keyword>
<proteinExistence type="inferred from homology"/>
<evidence type="ECO:0000313" key="12">
    <source>
        <dbReference type="Proteomes" id="UP001213623"/>
    </source>
</evidence>
<sequence>MPLSATTQDILAGTAGGVAQVLVGQPFDIVKVRVQTAPPGYFKGVGDCIAHIVKDEGAMAFYKGTTMPLIGVGACVSIQFGVVQYFKRMFGETNARIGRQDLTHGQLYASGMAGGIANSVLAGPIEHVRIRLQTQKGHDLHGPFDTLRQMVARGGITGVFRGMGPTVLREGHGMGIYFLTYEYLVQKKLQADGITREQLPNMTSMLAGAAAGTVLWLMVYPIDVVKSYLQTDAIDPAKRRFRSSMDVVRHIYQSSGWRGFVRGIEPTLIRAPFANGATFVAFEAAMRYLSGM</sequence>
<keyword evidence="4 9" id="KW-0812">Transmembrane</keyword>
<dbReference type="GO" id="GO:0000064">
    <property type="term" value="F:L-ornithine transmembrane transporter activity"/>
    <property type="evidence" value="ECO:0007669"/>
    <property type="project" value="TreeGrafter"/>
</dbReference>
<dbReference type="Gene3D" id="1.50.40.10">
    <property type="entry name" value="Mitochondrial carrier domain"/>
    <property type="match status" value="2"/>
</dbReference>
<evidence type="ECO:0000256" key="10">
    <source>
        <dbReference type="RuleBase" id="RU000488"/>
    </source>
</evidence>
<dbReference type="InterPro" id="IPR023395">
    <property type="entry name" value="MCP_dom_sf"/>
</dbReference>
<dbReference type="InterPro" id="IPR050567">
    <property type="entry name" value="Mitochondrial_Carrier"/>
</dbReference>
<evidence type="ECO:0000256" key="3">
    <source>
        <dbReference type="ARBA" id="ARBA00022448"/>
    </source>
</evidence>